<comment type="caution">
    <text evidence="2">The sequence shown here is derived from an EMBL/GenBank/DDBJ whole genome shotgun (WGS) entry which is preliminary data.</text>
</comment>
<sequence length="66" mass="7374">MVPIFRWTLYFPSTAGEREKHLSRPSCSREASAVMIMNMRSPPLRPIRPTAGHSAMQDATAMPAMV</sequence>
<dbReference type="AlphaFoldDB" id="A0A4Z2EK66"/>
<evidence type="ECO:0000313" key="3">
    <source>
        <dbReference type="Proteomes" id="UP000314294"/>
    </source>
</evidence>
<reference evidence="2 3" key="1">
    <citation type="submission" date="2019-03" db="EMBL/GenBank/DDBJ databases">
        <title>First draft genome of Liparis tanakae, snailfish: a comprehensive survey of snailfish specific genes.</title>
        <authorList>
            <person name="Kim W."/>
            <person name="Song I."/>
            <person name="Jeong J.-H."/>
            <person name="Kim D."/>
            <person name="Kim S."/>
            <person name="Ryu S."/>
            <person name="Song J.Y."/>
            <person name="Lee S.K."/>
        </authorList>
    </citation>
    <scope>NUCLEOTIDE SEQUENCE [LARGE SCALE GENOMIC DNA]</scope>
    <source>
        <tissue evidence="2">Muscle</tissue>
    </source>
</reference>
<evidence type="ECO:0000313" key="2">
    <source>
        <dbReference type="EMBL" id="TNN29256.1"/>
    </source>
</evidence>
<protein>
    <submittedName>
        <fullName evidence="2">Uncharacterized protein</fullName>
    </submittedName>
</protein>
<evidence type="ECO:0000256" key="1">
    <source>
        <dbReference type="SAM" id="MobiDB-lite"/>
    </source>
</evidence>
<dbReference type="EMBL" id="SRLO01005868">
    <property type="protein sequence ID" value="TNN29256.1"/>
    <property type="molecule type" value="Genomic_DNA"/>
</dbReference>
<name>A0A4Z2EK66_9TELE</name>
<organism evidence="2 3">
    <name type="scientific">Liparis tanakae</name>
    <name type="common">Tanaka's snailfish</name>
    <dbReference type="NCBI Taxonomy" id="230148"/>
    <lineage>
        <taxon>Eukaryota</taxon>
        <taxon>Metazoa</taxon>
        <taxon>Chordata</taxon>
        <taxon>Craniata</taxon>
        <taxon>Vertebrata</taxon>
        <taxon>Euteleostomi</taxon>
        <taxon>Actinopterygii</taxon>
        <taxon>Neopterygii</taxon>
        <taxon>Teleostei</taxon>
        <taxon>Neoteleostei</taxon>
        <taxon>Acanthomorphata</taxon>
        <taxon>Eupercaria</taxon>
        <taxon>Perciformes</taxon>
        <taxon>Cottioidei</taxon>
        <taxon>Cottales</taxon>
        <taxon>Liparidae</taxon>
        <taxon>Liparis</taxon>
    </lineage>
</organism>
<feature type="region of interest" description="Disordered" evidence="1">
    <location>
        <begin position="42"/>
        <end position="66"/>
    </location>
</feature>
<accession>A0A4Z2EK66</accession>
<keyword evidence="3" id="KW-1185">Reference proteome</keyword>
<gene>
    <name evidence="2" type="ORF">EYF80_060597</name>
</gene>
<proteinExistence type="predicted"/>
<dbReference type="Proteomes" id="UP000314294">
    <property type="component" value="Unassembled WGS sequence"/>
</dbReference>